<accession>A0A0C9S5S6</accession>
<dbReference type="EMBL" id="GCJM01000099">
    <property type="protein sequence ID" value="JAG92779.1"/>
    <property type="molecule type" value="Transcribed_RNA"/>
</dbReference>
<sequence length="92" mass="10218">MSRSGVALLVFLLLLSLVTNLRGGGEGQTMHQNKHRQTVRKLMTLRRTQKRNACELDSPTGDDCTGTQICCTEPGSMSGECKEAHECPDRRR</sequence>
<evidence type="ECO:0000256" key="1">
    <source>
        <dbReference type="SAM" id="SignalP"/>
    </source>
</evidence>
<protein>
    <submittedName>
        <fullName evidence="2">Ctr_81_N conopeptide</fullName>
    </submittedName>
    <submittedName>
        <fullName evidence="3">Ctr_O3_1 conopeptide</fullName>
    </submittedName>
</protein>
<evidence type="ECO:0000313" key="2">
    <source>
        <dbReference type="EMBL" id="JAG92779.1"/>
    </source>
</evidence>
<dbReference type="AlphaFoldDB" id="A0A0C9S5S6"/>
<proteinExistence type="predicted"/>
<keyword evidence="1" id="KW-0732">Signal</keyword>
<feature type="chain" id="PRO_5014019752" evidence="1">
    <location>
        <begin position="24"/>
        <end position="92"/>
    </location>
</feature>
<feature type="signal peptide" evidence="1">
    <location>
        <begin position="1"/>
        <end position="23"/>
    </location>
</feature>
<evidence type="ECO:0000313" key="3">
    <source>
        <dbReference type="EMBL" id="JAI17917.1"/>
    </source>
</evidence>
<name>A0A0C9S5S6_CONTD</name>
<dbReference type="EMBL" id="GCVM01000072">
    <property type="protein sequence ID" value="JAI17917.1"/>
    <property type="molecule type" value="Transcribed_RNA"/>
</dbReference>
<reference evidence="2" key="1">
    <citation type="journal article" date="2015" name="Mar. Biotechnol.">
        <title>High conopeptide diversity in Conus tribblei revealed through analysis of venom duct transcriptome using two high-throughput sequencing platforms.</title>
        <authorList>
            <person name="Barghi N."/>
            <person name="Concepcion G.P."/>
            <person name="Olivera B.M."/>
            <person name="Lluisma A.O."/>
        </authorList>
    </citation>
    <scope>NUCLEOTIDE SEQUENCE</scope>
    <source>
        <tissue evidence="2">Venom duct</tissue>
    </source>
</reference>
<reference evidence="3" key="2">
    <citation type="submission" date="2015-04" db="EMBL/GenBank/DDBJ databases">
        <authorList>
            <person name="Syromyatnikov M.Y."/>
            <person name="Popov V.N."/>
        </authorList>
    </citation>
    <scope>NUCLEOTIDE SEQUENCE</scope>
    <source>
        <tissue evidence="3">Venom duct</tissue>
    </source>
</reference>
<organism evidence="2">
    <name type="scientific">Conus tribblei</name>
    <name type="common">Tribble's cone</name>
    <name type="synonym">Splinoconus tribblei</name>
    <dbReference type="NCBI Taxonomy" id="101761"/>
    <lineage>
        <taxon>Eukaryota</taxon>
        <taxon>Metazoa</taxon>
        <taxon>Spiralia</taxon>
        <taxon>Lophotrochozoa</taxon>
        <taxon>Mollusca</taxon>
        <taxon>Gastropoda</taxon>
        <taxon>Caenogastropoda</taxon>
        <taxon>Neogastropoda</taxon>
        <taxon>Conoidea</taxon>
        <taxon>Conidae</taxon>
        <taxon>Conus</taxon>
        <taxon>Splinoconus</taxon>
    </lineage>
</organism>